<name>M2MM81_BAUPA</name>
<dbReference type="Pfam" id="PF00106">
    <property type="entry name" value="adh_short"/>
    <property type="match status" value="1"/>
</dbReference>
<reference evidence="4 5" key="1">
    <citation type="journal article" date="2012" name="PLoS Pathog.">
        <title>Diverse lifestyles and strategies of plant pathogenesis encoded in the genomes of eighteen Dothideomycetes fungi.</title>
        <authorList>
            <person name="Ohm R.A."/>
            <person name="Feau N."/>
            <person name="Henrissat B."/>
            <person name="Schoch C.L."/>
            <person name="Horwitz B.A."/>
            <person name="Barry K.W."/>
            <person name="Condon B.J."/>
            <person name="Copeland A.C."/>
            <person name="Dhillon B."/>
            <person name="Glaser F."/>
            <person name="Hesse C.N."/>
            <person name="Kosti I."/>
            <person name="LaButti K."/>
            <person name="Lindquist E.A."/>
            <person name="Lucas S."/>
            <person name="Salamov A.A."/>
            <person name="Bradshaw R.E."/>
            <person name="Ciuffetti L."/>
            <person name="Hamelin R.C."/>
            <person name="Kema G.H.J."/>
            <person name="Lawrence C."/>
            <person name="Scott J.A."/>
            <person name="Spatafora J.W."/>
            <person name="Turgeon B.G."/>
            <person name="de Wit P.J.G.M."/>
            <person name="Zhong S."/>
            <person name="Goodwin S.B."/>
            <person name="Grigoriev I.V."/>
        </authorList>
    </citation>
    <scope>NUCLEOTIDE SEQUENCE [LARGE SCALE GENOMIC DNA]</scope>
    <source>
        <strain evidence="4 5">UAMH 10762</strain>
    </source>
</reference>
<dbReference type="PRINTS" id="PR00081">
    <property type="entry name" value="GDHRDH"/>
</dbReference>
<dbReference type="GeneID" id="19109920"/>
<dbReference type="eggNOG" id="KOG1208">
    <property type="taxonomic scope" value="Eukaryota"/>
</dbReference>
<keyword evidence="2" id="KW-0521">NADP</keyword>
<protein>
    <recommendedName>
        <fullName evidence="6">Ketoreductase (KR) domain-containing protein</fullName>
    </recommendedName>
</protein>
<dbReference type="InterPro" id="IPR002347">
    <property type="entry name" value="SDR_fam"/>
</dbReference>
<accession>M2MM81</accession>
<evidence type="ECO:0000256" key="3">
    <source>
        <dbReference type="ARBA" id="ARBA00023002"/>
    </source>
</evidence>
<evidence type="ECO:0000256" key="1">
    <source>
        <dbReference type="ARBA" id="ARBA00006484"/>
    </source>
</evidence>
<dbReference type="HOGENOM" id="CLU_010194_44_4_1"/>
<evidence type="ECO:0008006" key="6">
    <source>
        <dbReference type="Google" id="ProtNLM"/>
    </source>
</evidence>
<proteinExistence type="inferred from homology"/>
<keyword evidence="3" id="KW-0560">Oxidoreductase</keyword>
<dbReference type="SUPFAM" id="SSF51735">
    <property type="entry name" value="NAD(P)-binding Rossmann-fold domains"/>
    <property type="match status" value="1"/>
</dbReference>
<dbReference type="PANTHER" id="PTHR24320">
    <property type="entry name" value="RETINOL DEHYDROGENASE"/>
    <property type="match status" value="1"/>
</dbReference>
<evidence type="ECO:0000256" key="2">
    <source>
        <dbReference type="ARBA" id="ARBA00022857"/>
    </source>
</evidence>
<dbReference type="OrthoDB" id="542013at2759"/>
<evidence type="ECO:0000313" key="5">
    <source>
        <dbReference type="Proteomes" id="UP000011761"/>
    </source>
</evidence>
<dbReference type="InterPro" id="IPR036291">
    <property type="entry name" value="NAD(P)-bd_dom_sf"/>
</dbReference>
<dbReference type="Proteomes" id="UP000011761">
    <property type="component" value="Unassembled WGS sequence"/>
</dbReference>
<dbReference type="RefSeq" id="XP_007674287.1">
    <property type="nucleotide sequence ID" value="XM_007676097.1"/>
</dbReference>
<dbReference type="PANTHER" id="PTHR24320:SF252">
    <property type="entry name" value="DEHYDROGENASE_REDUCTASE FAMILY PROTEIN, PUTATIVE (AFU_ORTHOLOGUE AFUA_3G08550)-RELATED"/>
    <property type="match status" value="1"/>
</dbReference>
<sequence length="342" mass="37153">MGSYALQPPESGYTGGQLFVEGQIHTKAKRPLPGTTFSGKTAIITGSNVGIGLASAGVMLDLHLSHLIMAVRSVEKGEAAAVSLRKAHPKATVDVWELDLLSYNSIQSFVRRCTSLPRLDIAIMNAGIGTMDFIKAPSTGHEQTFQVNYLSTALLAILLLPLLKDKHKNGPARLSVVTSGFALISAFPNRDAVPLIPSFDDPTGWNLSSAQERYSLTKTLELMLVHQLSKAVRGDEVIINAVDPGYTGGTQLDRGAPLWIKAILAPLKLFFARSPEQAAWTYVDAVAVKGPESHDALLKNWEIGSYHPMMYSDGGEKTMERLWEETLQELEFAGVRDIVGKL</sequence>
<dbReference type="AlphaFoldDB" id="M2MM81"/>
<dbReference type="EMBL" id="KB445553">
    <property type="protein sequence ID" value="EMC97796.1"/>
    <property type="molecule type" value="Genomic_DNA"/>
</dbReference>
<dbReference type="KEGG" id="bcom:BAUCODRAFT_22695"/>
<gene>
    <name evidence="4" type="ORF">BAUCODRAFT_22695</name>
</gene>
<keyword evidence="5" id="KW-1185">Reference proteome</keyword>
<dbReference type="OMA" id="INVEALY"/>
<dbReference type="GO" id="GO:0016491">
    <property type="term" value="F:oxidoreductase activity"/>
    <property type="evidence" value="ECO:0007669"/>
    <property type="project" value="UniProtKB-KW"/>
</dbReference>
<comment type="similarity">
    <text evidence="1">Belongs to the short-chain dehydrogenases/reductases (SDR) family.</text>
</comment>
<evidence type="ECO:0000313" key="4">
    <source>
        <dbReference type="EMBL" id="EMC97796.1"/>
    </source>
</evidence>
<organism evidence="4 5">
    <name type="scientific">Baudoinia panamericana (strain UAMH 10762)</name>
    <name type="common">Angels' share fungus</name>
    <name type="synonym">Baudoinia compniacensis (strain UAMH 10762)</name>
    <dbReference type="NCBI Taxonomy" id="717646"/>
    <lineage>
        <taxon>Eukaryota</taxon>
        <taxon>Fungi</taxon>
        <taxon>Dikarya</taxon>
        <taxon>Ascomycota</taxon>
        <taxon>Pezizomycotina</taxon>
        <taxon>Dothideomycetes</taxon>
        <taxon>Dothideomycetidae</taxon>
        <taxon>Mycosphaerellales</taxon>
        <taxon>Teratosphaeriaceae</taxon>
        <taxon>Baudoinia</taxon>
    </lineage>
</organism>
<dbReference type="Gene3D" id="3.40.50.720">
    <property type="entry name" value="NAD(P)-binding Rossmann-like Domain"/>
    <property type="match status" value="1"/>
</dbReference>